<feature type="chain" id="PRO_5008903962" evidence="2">
    <location>
        <begin position="30"/>
        <end position="94"/>
    </location>
</feature>
<feature type="signal peptide" evidence="2">
    <location>
        <begin position="1"/>
        <end position="29"/>
    </location>
</feature>
<feature type="compositionally biased region" description="Polar residues" evidence="1">
    <location>
        <begin position="84"/>
        <end position="94"/>
    </location>
</feature>
<dbReference type="EMBL" id="LJIJ01001396">
    <property type="protein sequence ID" value="ODM91858.1"/>
    <property type="molecule type" value="Genomic_DNA"/>
</dbReference>
<evidence type="ECO:0000256" key="1">
    <source>
        <dbReference type="SAM" id="MobiDB-lite"/>
    </source>
</evidence>
<dbReference type="Proteomes" id="UP000094527">
    <property type="component" value="Unassembled WGS sequence"/>
</dbReference>
<comment type="caution">
    <text evidence="3">The sequence shown here is derived from an EMBL/GenBank/DDBJ whole genome shotgun (WGS) entry which is preliminary data.</text>
</comment>
<reference evidence="3 4" key="1">
    <citation type="journal article" date="2016" name="Genome Biol. Evol.">
        <title>Gene Family Evolution Reflects Adaptation to Soil Environmental Stressors in the Genome of the Collembolan Orchesella cincta.</title>
        <authorList>
            <person name="Faddeeva-Vakhrusheva A."/>
            <person name="Derks M.F."/>
            <person name="Anvar S.Y."/>
            <person name="Agamennone V."/>
            <person name="Suring W."/>
            <person name="Smit S."/>
            <person name="van Straalen N.M."/>
            <person name="Roelofs D."/>
        </authorList>
    </citation>
    <scope>NUCLEOTIDE SEQUENCE [LARGE SCALE GENOMIC DNA]</scope>
    <source>
        <tissue evidence="3">Mixed pool</tissue>
    </source>
</reference>
<protein>
    <submittedName>
        <fullName evidence="3">Uncharacterized protein</fullName>
    </submittedName>
</protein>
<dbReference type="AlphaFoldDB" id="A0A1D2MFU2"/>
<feature type="region of interest" description="Disordered" evidence="1">
    <location>
        <begin position="68"/>
        <end position="94"/>
    </location>
</feature>
<evidence type="ECO:0000313" key="4">
    <source>
        <dbReference type="Proteomes" id="UP000094527"/>
    </source>
</evidence>
<accession>A0A1D2MFU2</accession>
<name>A0A1D2MFU2_ORCCI</name>
<evidence type="ECO:0000313" key="3">
    <source>
        <dbReference type="EMBL" id="ODM91858.1"/>
    </source>
</evidence>
<sequence length="94" mass="10380">MEVSRVTKRIACVCVIAVVAFLAVSEVEAGHRRRHGWGWEWRGYEYDGVVANVRTNVGQPLKEMMGAQEEPSIKKSSGEKIGFNGTNVSELDGN</sequence>
<keyword evidence="2" id="KW-0732">Signal</keyword>
<evidence type="ECO:0000256" key="2">
    <source>
        <dbReference type="SAM" id="SignalP"/>
    </source>
</evidence>
<keyword evidence="4" id="KW-1185">Reference proteome</keyword>
<gene>
    <name evidence="3" type="ORF">Ocin01_14827</name>
</gene>
<proteinExistence type="predicted"/>
<organism evidence="3 4">
    <name type="scientific">Orchesella cincta</name>
    <name type="common">Springtail</name>
    <name type="synonym">Podura cincta</name>
    <dbReference type="NCBI Taxonomy" id="48709"/>
    <lineage>
        <taxon>Eukaryota</taxon>
        <taxon>Metazoa</taxon>
        <taxon>Ecdysozoa</taxon>
        <taxon>Arthropoda</taxon>
        <taxon>Hexapoda</taxon>
        <taxon>Collembola</taxon>
        <taxon>Entomobryomorpha</taxon>
        <taxon>Entomobryoidea</taxon>
        <taxon>Orchesellidae</taxon>
        <taxon>Orchesellinae</taxon>
        <taxon>Orchesella</taxon>
    </lineage>
</organism>